<dbReference type="GO" id="GO:0003723">
    <property type="term" value="F:RNA binding"/>
    <property type="evidence" value="ECO:0007669"/>
    <property type="project" value="UniProtKB-UniRule"/>
</dbReference>
<dbReference type="Pfam" id="PF00076">
    <property type="entry name" value="RRM_1"/>
    <property type="match status" value="1"/>
</dbReference>
<keyword evidence="7" id="KW-1185">Reference proteome</keyword>
<reference evidence="6 7" key="1">
    <citation type="submission" date="2021-06" db="EMBL/GenBank/DDBJ databases">
        <title>Caerostris darwini draft genome.</title>
        <authorList>
            <person name="Kono N."/>
            <person name="Arakawa K."/>
        </authorList>
    </citation>
    <scope>NUCLEOTIDE SEQUENCE [LARGE SCALE GENOMIC DNA]</scope>
</reference>
<dbReference type="PANTHER" id="PTHR13147:SF5">
    <property type="entry name" value="FOUR-JOINTED BOX PROTEIN 1"/>
    <property type="match status" value="1"/>
</dbReference>
<feature type="domain" description="RRM" evidence="5">
    <location>
        <begin position="616"/>
        <end position="693"/>
    </location>
</feature>
<feature type="coiled-coil region" evidence="3">
    <location>
        <begin position="568"/>
        <end position="598"/>
    </location>
</feature>
<sequence>MKMMIYKIHMLRVLAVFVSFLTLVSVLIFFNPPQKCIQVSVSVQQWHPYLVKRTRAVQALDEPSPKPRPNFIVSAAKVKINTDAFFRTRLVHRDSDDVEDQDETENEEIDDDIGDVYDEDDTDYLDDLPENKVFEDGDFDYNETKHSDISVITQMFDAYKNVANVSTSLKVFYYSSQNSVYVNVTSISQHPHKRLKDKWRNITLINIEGVPIVEDRIFWSDELEKRSPKGLADAEAQAALQKLRSSKVKRVEAPTWNRCGRPKNQFVVFDDNSKACARYRAPHQYLVQGEVLSFYLARLLGITNVPAVALSAVKDFQGQWNKENVKNLLESKWEANTTVALIQWIENLERDKLPSLLLSSLMSDDVLSANRGELLSLPVTKLVELLQWSDLIIFDYITGNYDRVASMQDAADKEKKPSIMQETIHNLVRSKSDGALWLIDNESGLLDSYSLLYGPAGQDGRFLAFHQQMLKTNCLFRRSTVERVQWLHQTQQAGRILLDLVGQLEPLFTPIERVEEISKRLQDRIAEHTLIMADELTEDVLASVDNGIPDSDDLNISNQTDEMDDPDLEMIKARVKEMEEEAEKIKQMQNEVEKMAHSTPGLLALTPEEKMEIDSRSIYVGNVDYGATAEELEQHFHGCGSINRVTILLDKFTGHPKGFAYIEFADKDSVSTSTALDESLFRGRQIRVVPKRTNRPGISTTNRPPRGRFRRSTRPSYYGGGGGGGYRPMRRSFRRRSWYYPY</sequence>
<name>A0AAV4TM91_9ARAC</name>
<evidence type="ECO:0000259" key="5">
    <source>
        <dbReference type="PROSITE" id="PS50102"/>
    </source>
</evidence>
<dbReference type="InterPro" id="IPR024868">
    <property type="entry name" value="FJX1/FJ"/>
</dbReference>
<evidence type="ECO:0000313" key="6">
    <source>
        <dbReference type="EMBL" id="GIY46231.1"/>
    </source>
</evidence>
<dbReference type="SMART" id="SM00360">
    <property type="entry name" value="RRM"/>
    <property type="match status" value="1"/>
</dbReference>
<dbReference type="SUPFAM" id="SSF54928">
    <property type="entry name" value="RNA-binding domain, RBD"/>
    <property type="match status" value="1"/>
</dbReference>
<dbReference type="PRINTS" id="PR02072">
    <property type="entry name" value="4JOINTEDBOX1"/>
</dbReference>
<evidence type="ECO:0000256" key="3">
    <source>
        <dbReference type="SAM" id="Coils"/>
    </source>
</evidence>
<dbReference type="Gene3D" id="3.30.70.330">
    <property type="match status" value="1"/>
</dbReference>
<keyword evidence="3" id="KW-0175">Coiled coil</keyword>
<evidence type="ECO:0000256" key="1">
    <source>
        <dbReference type="ARBA" id="ARBA00022884"/>
    </source>
</evidence>
<comment type="caution">
    <text evidence="6">The sequence shown here is derived from an EMBL/GenBank/DDBJ whole genome shotgun (WGS) entry which is preliminary data.</text>
</comment>
<gene>
    <name evidence="6" type="primary">pabpn1-b</name>
    <name evidence="6" type="ORF">CDAR_234541</name>
</gene>
<dbReference type="GO" id="GO:0005615">
    <property type="term" value="C:extracellular space"/>
    <property type="evidence" value="ECO:0007669"/>
    <property type="project" value="TreeGrafter"/>
</dbReference>
<dbReference type="InterPro" id="IPR012677">
    <property type="entry name" value="Nucleotide-bd_a/b_plait_sf"/>
</dbReference>
<organism evidence="6 7">
    <name type="scientific">Caerostris darwini</name>
    <dbReference type="NCBI Taxonomy" id="1538125"/>
    <lineage>
        <taxon>Eukaryota</taxon>
        <taxon>Metazoa</taxon>
        <taxon>Ecdysozoa</taxon>
        <taxon>Arthropoda</taxon>
        <taxon>Chelicerata</taxon>
        <taxon>Arachnida</taxon>
        <taxon>Araneae</taxon>
        <taxon>Araneomorphae</taxon>
        <taxon>Entelegynae</taxon>
        <taxon>Araneoidea</taxon>
        <taxon>Araneidae</taxon>
        <taxon>Caerostris</taxon>
    </lineage>
</organism>
<proteinExistence type="predicted"/>
<dbReference type="PROSITE" id="PS50102">
    <property type="entry name" value="RRM"/>
    <property type="match status" value="1"/>
</dbReference>
<evidence type="ECO:0000256" key="4">
    <source>
        <dbReference type="SAM" id="MobiDB-lite"/>
    </source>
</evidence>
<dbReference type="InterPro" id="IPR035979">
    <property type="entry name" value="RBD_domain_sf"/>
</dbReference>
<accession>A0AAV4TM91</accession>
<dbReference type="InterPro" id="IPR000504">
    <property type="entry name" value="RRM_dom"/>
</dbReference>
<dbReference type="GO" id="GO:0007267">
    <property type="term" value="P:cell-cell signaling"/>
    <property type="evidence" value="ECO:0007669"/>
    <property type="project" value="TreeGrafter"/>
</dbReference>
<dbReference type="Proteomes" id="UP001054837">
    <property type="component" value="Unassembled WGS sequence"/>
</dbReference>
<dbReference type="EMBL" id="BPLQ01009733">
    <property type="protein sequence ID" value="GIY46231.1"/>
    <property type="molecule type" value="Genomic_DNA"/>
</dbReference>
<feature type="region of interest" description="Disordered" evidence="4">
    <location>
        <begin position="691"/>
        <end position="725"/>
    </location>
</feature>
<dbReference type="PANTHER" id="PTHR13147">
    <property type="entry name" value="FOUR-JOINTED BOX PROTEIN 1"/>
    <property type="match status" value="1"/>
</dbReference>
<evidence type="ECO:0000313" key="7">
    <source>
        <dbReference type="Proteomes" id="UP001054837"/>
    </source>
</evidence>
<dbReference type="AlphaFoldDB" id="A0AAV4TM91"/>
<dbReference type="CDD" id="cd12550">
    <property type="entry name" value="RRM_II_PABPN1"/>
    <property type="match status" value="1"/>
</dbReference>
<keyword evidence="1 2" id="KW-0694">RNA-binding</keyword>
<evidence type="ECO:0000256" key="2">
    <source>
        <dbReference type="PROSITE-ProRule" id="PRU00176"/>
    </source>
</evidence>
<protein>
    <submittedName>
        <fullName evidence="6">Polyadenylate-binding protein 2-B</fullName>
    </submittedName>
</protein>